<dbReference type="KEGG" id="sof:NCTC11214_02213"/>
<reference evidence="2 3" key="1">
    <citation type="submission" date="2018-12" db="EMBL/GenBank/DDBJ databases">
        <authorList>
            <consortium name="Pathogen Informatics"/>
        </authorList>
    </citation>
    <scope>NUCLEOTIDE SEQUENCE [LARGE SCALE GENOMIC DNA]</scope>
    <source>
        <strain evidence="2 3">NCTC11214</strain>
    </source>
</reference>
<feature type="region of interest" description="Disordered" evidence="1">
    <location>
        <begin position="51"/>
        <end position="76"/>
    </location>
</feature>
<feature type="compositionally biased region" description="Low complexity" evidence="1">
    <location>
        <begin position="61"/>
        <end position="71"/>
    </location>
</feature>
<evidence type="ECO:0000256" key="1">
    <source>
        <dbReference type="SAM" id="MobiDB-lite"/>
    </source>
</evidence>
<dbReference type="Proteomes" id="UP000281391">
    <property type="component" value="Chromosome"/>
</dbReference>
<gene>
    <name evidence="2" type="ORF">NCTC11214_02213</name>
</gene>
<dbReference type="RefSeq" id="WP_088499800.1">
    <property type="nucleotide sequence ID" value="NZ_LR134117.1"/>
</dbReference>
<sequence>MPNKLLTMTDKKSHTNINRKESDDEAFEQPPLTKPSVKIDNILKTKYALAQKTDIDSGEPTQQKKQQQKTQSMSHEEKMQYIHDNFQHEMAGNIISSYGVNSDSVFTNKYQSKTWEFRNNERDPAEPIYMSDIVVYQYDRVSKACHFNGMPDTIIRDSVTNENTLALTEGLRGQELYDVFFKFTANGKSTKRIIDAFNLKAISVERDDDDFIITVSHS</sequence>
<name>A0A447KQL9_SEROD</name>
<proteinExistence type="predicted"/>
<organism evidence="2 3">
    <name type="scientific">Serratia odorifera</name>
    <dbReference type="NCBI Taxonomy" id="618"/>
    <lineage>
        <taxon>Bacteria</taxon>
        <taxon>Pseudomonadati</taxon>
        <taxon>Pseudomonadota</taxon>
        <taxon>Gammaproteobacteria</taxon>
        <taxon>Enterobacterales</taxon>
        <taxon>Yersiniaceae</taxon>
        <taxon>Serratia</taxon>
    </lineage>
</organism>
<dbReference type="AlphaFoldDB" id="A0A447KQL9"/>
<dbReference type="EMBL" id="LR134117">
    <property type="protein sequence ID" value="VDZ56756.1"/>
    <property type="molecule type" value="Genomic_DNA"/>
</dbReference>
<feature type="compositionally biased region" description="Basic and acidic residues" evidence="1">
    <location>
        <begin position="9"/>
        <end position="22"/>
    </location>
</feature>
<evidence type="ECO:0000313" key="3">
    <source>
        <dbReference type="Proteomes" id="UP000281391"/>
    </source>
</evidence>
<evidence type="ECO:0000313" key="2">
    <source>
        <dbReference type="EMBL" id="VDZ56756.1"/>
    </source>
</evidence>
<accession>A0A447KQL9</accession>
<feature type="region of interest" description="Disordered" evidence="1">
    <location>
        <begin position="1"/>
        <end position="34"/>
    </location>
</feature>
<protein>
    <submittedName>
        <fullName evidence="2">Uncharacterized protein</fullName>
    </submittedName>
</protein>